<dbReference type="PROSITE" id="PS00518">
    <property type="entry name" value="ZF_RING_1"/>
    <property type="match status" value="1"/>
</dbReference>
<dbReference type="GO" id="GO:0005654">
    <property type="term" value="C:nucleoplasm"/>
    <property type="evidence" value="ECO:0007669"/>
    <property type="project" value="TreeGrafter"/>
</dbReference>
<evidence type="ECO:0000313" key="7">
    <source>
        <dbReference type="EMBL" id="CAC5397885.1"/>
    </source>
</evidence>
<keyword evidence="3" id="KW-0862">Zinc</keyword>
<reference evidence="7 8" key="1">
    <citation type="submission" date="2020-06" db="EMBL/GenBank/DDBJ databases">
        <authorList>
            <person name="Li R."/>
            <person name="Bekaert M."/>
        </authorList>
    </citation>
    <scope>NUCLEOTIDE SEQUENCE [LARGE SCALE GENOMIC DNA]</scope>
    <source>
        <strain evidence="8">wild</strain>
    </source>
</reference>
<dbReference type="InterPro" id="IPR047153">
    <property type="entry name" value="TRIM45/56/19-like"/>
</dbReference>
<dbReference type="InterPro" id="IPR013083">
    <property type="entry name" value="Znf_RING/FYVE/PHD"/>
</dbReference>
<sequence length="286" mass="32660">MAISGHVKEKEISTCSICLEQLKSPRSLPCLHTFCFKCISEYILSTERLAGHKIAIYMFPVCRTIVMPEHPELDTTKWVEPLPHNFTISSLLETSKEPQTQECHICKHKQKCISATKWCRDCSEAFCDDCREMHSLMKSSMSHEFVDIASIPTNECGIDFSKISDVCPVHSSKVVEAYCFDHEELCCVLCVTLQHRKCVDLKAIEDMTRKYDEKDSFDAKWTKIKSGSEQILQSQKDLKDTLNKSFSSIESTVIDSVNTAKSKLDSLLVVYLKELKIIEGKNPRRF</sequence>
<dbReference type="SMART" id="SM00184">
    <property type="entry name" value="RING"/>
    <property type="match status" value="1"/>
</dbReference>
<dbReference type="PANTHER" id="PTHR25462:SF305">
    <property type="entry name" value="RING-TYPE DOMAIN-CONTAINING PROTEIN"/>
    <property type="match status" value="1"/>
</dbReference>
<dbReference type="InterPro" id="IPR000315">
    <property type="entry name" value="Znf_B-box"/>
</dbReference>
<evidence type="ECO:0000259" key="6">
    <source>
        <dbReference type="PROSITE" id="PS50119"/>
    </source>
</evidence>
<dbReference type="Gene3D" id="3.30.160.60">
    <property type="entry name" value="Classic Zinc Finger"/>
    <property type="match status" value="1"/>
</dbReference>
<accession>A0A6J8CPI9</accession>
<feature type="domain" description="B box-type" evidence="6">
    <location>
        <begin position="101"/>
        <end position="148"/>
    </location>
</feature>
<dbReference type="InterPro" id="IPR027370">
    <property type="entry name" value="Znf-RING_euk"/>
</dbReference>
<evidence type="ECO:0000313" key="8">
    <source>
        <dbReference type="Proteomes" id="UP000507470"/>
    </source>
</evidence>
<protein>
    <recommendedName>
        <fullName evidence="9">RING-type E3 ubiquitin transferase</fullName>
    </recommendedName>
</protein>
<dbReference type="Pfam" id="PF13445">
    <property type="entry name" value="zf-RING_UBOX"/>
    <property type="match status" value="1"/>
</dbReference>
<evidence type="ECO:0000256" key="4">
    <source>
        <dbReference type="PROSITE-ProRule" id="PRU00024"/>
    </source>
</evidence>
<dbReference type="CDD" id="cd19757">
    <property type="entry name" value="Bbox1"/>
    <property type="match status" value="1"/>
</dbReference>
<dbReference type="OrthoDB" id="6120183at2759"/>
<evidence type="ECO:0000256" key="3">
    <source>
        <dbReference type="ARBA" id="ARBA00022833"/>
    </source>
</evidence>
<evidence type="ECO:0008006" key="9">
    <source>
        <dbReference type="Google" id="ProtNLM"/>
    </source>
</evidence>
<evidence type="ECO:0000256" key="2">
    <source>
        <dbReference type="ARBA" id="ARBA00022771"/>
    </source>
</evidence>
<evidence type="ECO:0000259" key="5">
    <source>
        <dbReference type="PROSITE" id="PS50089"/>
    </source>
</evidence>
<dbReference type="Gene3D" id="3.30.40.10">
    <property type="entry name" value="Zinc/RING finger domain, C3HC4 (zinc finger)"/>
    <property type="match status" value="1"/>
</dbReference>
<dbReference type="SUPFAM" id="SSF57850">
    <property type="entry name" value="RING/U-box"/>
    <property type="match status" value="1"/>
</dbReference>
<dbReference type="PANTHER" id="PTHR25462">
    <property type="entry name" value="BONUS, ISOFORM C-RELATED"/>
    <property type="match status" value="1"/>
</dbReference>
<organism evidence="7 8">
    <name type="scientific">Mytilus coruscus</name>
    <name type="common">Sea mussel</name>
    <dbReference type="NCBI Taxonomy" id="42192"/>
    <lineage>
        <taxon>Eukaryota</taxon>
        <taxon>Metazoa</taxon>
        <taxon>Spiralia</taxon>
        <taxon>Lophotrochozoa</taxon>
        <taxon>Mollusca</taxon>
        <taxon>Bivalvia</taxon>
        <taxon>Autobranchia</taxon>
        <taxon>Pteriomorphia</taxon>
        <taxon>Mytilida</taxon>
        <taxon>Mytiloidea</taxon>
        <taxon>Mytilidae</taxon>
        <taxon>Mytilinae</taxon>
        <taxon>Mytilus</taxon>
    </lineage>
</organism>
<dbReference type="EMBL" id="CACVKT020005775">
    <property type="protein sequence ID" value="CAC5397885.1"/>
    <property type="molecule type" value="Genomic_DNA"/>
</dbReference>
<keyword evidence="8" id="KW-1185">Reference proteome</keyword>
<name>A0A6J8CPI9_MYTCO</name>
<dbReference type="PROSITE" id="PS50089">
    <property type="entry name" value="ZF_RING_2"/>
    <property type="match status" value="1"/>
</dbReference>
<dbReference type="InterPro" id="IPR017907">
    <property type="entry name" value="Znf_RING_CS"/>
</dbReference>
<feature type="domain" description="RING-type" evidence="5">
    <location>
        <begin position="15"/>
        <end position="63"/>
    </location>
</feature>
<keyword evidence="2 4" id="KW-0863">Zinc-finger</keyword>
<dbReference type="GO" id="GO:0008270">
    <property type="term" value="F:zinc ion binding"/>
    <property type="evidence" value="ECO:0007669"/>
    <property type="project" value="UniProtKB-KW"/>
</dbReference>
<dbReference type="Proteomes" id="UP000507470">
    <property type="component" value="Unassembled WGS sequence"/>
</dbReference>
<dbReference type="GO" id="GO:0061630">
    <property type="term" value="F:ubiquitin protein ligase activity"/>
    <property type="evidence" value="ECO:0007669"/>
    <property type="project" value="TreeGrafter"/>
</dbReference>
<proteinExistence type="predicted"/>
<dbReference type="InterPro" id="IPR001841">
    <property type="entry name" value="Znf_RING"/>
</dbReference>
<dbReference type="SUPFAM" id="SSF57845">
    <property type="entry name" value="B-box zinc-binding domain"/>
    <property type="match status" value="1"/>
</dbReference>
<keyword evidence="1" id="KW-0479">Metal-binding</keyword>
<dbReference type="PROSITE" id="PS50119">
    <property type="entry name" value="ZF_BBOX"/>
    <property type="match status" value="1"/>
</dbReference>
<evidence type="ECO:0000256" key="1">
    <source>
        <dbReference type="ARBA" id="ARBA00022723"/>
    </source>
</evidence>
<dbReference type="AlphaFoldDB" id="A0A6J8CPI9"/>
<gene>
    <name evidence="7" type="ORF">MCOR_32293</name>
</gene>